<dbReference type="Proteomes" id="UP000191820">
    <property type="component" value="Chromosome"/>
</dbReference>
<evidence type="ECO:0000313" key="2">
    <source>
        <dbReference type="EMBL" id="ARD21422.1"/>
    </source>
</evidence>
<dbReference type="InterPro" id="IPR021490">
    <property type="entry name" value="DUF3144"/>
</dbReference>
<name>A0ABM6JHK1_9GAMM</name>
<dbReference type="EMBL" id="CP020472">
    <property type="protein sequence ID" value="ARD21422.1"/>
    <property type="molecule type" value="Genomic_DNA"/>
</dbReference>
<proteinExistence type="predicted"/>
<evidence type="ECO:0000256" key="1">
    <source>
        <dbReference type="SAM" id="MobiDB-lite"/>
    </source>
</evidence>
<organism evidence="2 3">
    <name type="scientific">Shewanella japonica</name>
    <dbReference type="NCBI Taxonomy" id="93973"/>
    <lineage>
        <taxon>Bacteria</taxon>
        <taxon>Pseudomonadati</taxon>
        <taxon>Pseudomonadota</taxon>
        <taxon>Gammaproteobacteria</taxon>
        <taxon>Alteromonadales</taxon>
        <taxon>Shewanellaceae</taxon>
        <taxon>Shewanella</taxon>
    </lineage>
</organism>
<accession>A0ABM6JHK1</accession>
<dbReference type="Gene3D" id="1.10.287.3020">
    <property type="match status" value="1"/>
</dbReference>
<gene>
    <name evidence="2" type="ORF">SJ2017_1091</name>
</gene>
<evidence type="ECO:0008006" key="4">
    <source>
        <dbReference type="Google" id="ProtNLM"/>
    </source>
</evidence>
<feature type="region of interest" description="Disordered" evidence="1">
    <location>
        <begin position="80"/>
        <end position="108"/>
    </location>
</feature>
<reference evidence="2 3" key="1">
    <citation type="submission" date="2017-03" db="EMBL/GenBank/DDBJ databases">
        <title>Genome sequencing of Shewanella japonica KCTC 22435.</title>
        <authorList>
            <person name="Kim K.M."/>
        </authorList>
    </citation>
    <scope>NUCLEOTIDE SEQUENCE [LARGE SCALE GENOMIC DNA]</scope>
    <source>
        <strain evidence="2 3">KCTC 22435</strain>
    </source>
</reference>
<dbReference type="Pfam" id="PF11342">
    <property type="entry name" value="DUF3144"/>
    <property type="match status" value="1"/>
</dbReference>
<evidence type="ECO:0000313" key="3">
    <source>
        <dbReference type="Proteomes" id="UP000191820"/>
    </source>
</evidence>
<dbReference type="RefSeq" id="WP_055024332.1">
    <property type="nucleotide sequence ID" value="NZ_CANMJJ010000004.1"/>
</dbReference>
<keyword evidence="3" id="KW-1185">Reference proteome</keyword>
<protein>
    <recommendedName>
        <fullName evidence="4">DUF3144 domain-containing protein</fullName>
    </recommendedName>
</protein>
<sequence length="108" mass="12059">MSEQKTETTMYQLADQFIALANQLGQTENDIGKVGTALRFAAARYNAFEAAIKSANLEAEKENALSWFTEEYKGMLNENLNDHIKNPPGGQQEAKEEKADDSVQVFKN</sequence>